<dbReference type="EMBL" id="KI926184">
    <property type="protein sequence ID" value="ETW39391.1"/>
    <property type="molecule type" value="Genomic_DNA"/>
</dbReference>
<reference evidence="1 2" key="1">
    <citation type="submission" date="2013-02" db="EMBL/GenBank/DDBJ databases">
        <title>The Genome Annotation of Plasmodium falciparum NF135/5.C10.</title>
        <authorList>
            <consortium name="The Broad Institute Genome Sequencing Platform"/>
            <consortium name="The Broad Institute Genome Sequencing Center for Infectious Disease"/>
            <person name="Neafsey D."/>
            <person name="Hoffman S."/>
            <person name="Volkman S."/>
            <person name="Rosenthal P."/>
            <person name="Walker B."/>
            <person name="Young S.K."/>
            <person name="Zeng Q."/>
            <person name="Gargeya S."/>
            <person name="Fitzgerald M."/>
            <person name="Haas B."/>
            <person name="Abouelleil A."/>
            <person name="Allen A.W."/>
            <person name="Alvarado L."/>
            <person name="Arachchi H.M."/>
            <person name="Berlin A.M."/>
            <person name="Chapman S.B."/>
            <person name="Gainer-Dewar J."/>
            <person name="Goldberg J."/>
            <person name="Griggs A."/>
            <person name="Gujja S."/>
            <person name="Hansen M."/>
            <person name="Howarth C."/>
            <person name="Imamovic A."/>
            <person name="Ireland A."/>
            <person name="Larimer J."/>
            <person name="McCowan C."/>
            <person name="Murphy C."/>
            <person name="Pearson M."/>
            <person name="Poon T.W."/>
            <person name="Priest M."/>
            <person name="Roberts A."/>
            <person name="Saif S."/>
            <person name="Shea T."/>
            <person name="Sisk P."/>
            <person name="Sykes S."/>
            <person name="Wortman J."/>
            <person name="Nusbaum C."/>
            <person name="Birren B."/>
        </authorList>
    </citation>
    <scope>NUCLEOTIDE SEQUENCE [LARGE SCALE GENOMIC DNA]</scope>
    <source>
        <strain evidence="1 2">NF135/5.C10</strain>
    </source>
</reference>
<name>W4I6P1_PLAFA</name>
<protein>
    <submittedName>
        <fullName evidence="1">Uncharacterized protein</fullName>
    </submittedName>
</protein>
<sequence>MYFSGIKNDIYIFIINKNSLYIIKFSLILKNIFNEICIPWYFPFFHYSYIHIIHNKIKMNIRIIFFACIYAS</sequence>
<evidence type="ECO:0000313" key="1">
    <source>
        <dbReference type="EMBL" id="ETW39391.1"/>
    </source>
</evidence>
<proteinExistence type="predicted"/>
<organism evidence="1 2">
    <name type="scientific">Plasmodium falciparum NF135/5.C10</name>
    <dbReference type="NCBI Taxonomy" id="1036726"/>
    <lineage>
        <taxon>Eukaryota</taxon>
        <taxon>Sar</taxon>
        <taxon>Alveolata</taxon>
        <taxon>Apicomplexa</taxon>
        <taxon>Aconoidasida</taxon>
        <taxon>Haemosporida</taxon>
        <taxon>Plasmodiidae</taxon>
        <taxon>Plasmodium</taxon>
        <taxon>Plasmodium (Laverania)</taxon>
    </lineage>
</organism>
<evidence type="ECO:0000313" key="2">
    <source>
        <dbReference type="Proteomes" id="UP000019114"/>
    </source>
</evidence>
<accession>W4I6P1</accession>
<dbReference type="AlphaFoldDB" id="W4I6P1"/>
<dbReference type="Proteomes" id="UP000019114">
    <property type="component" value="Unassembled WGS sequence"/>
</dbReference>
<reference evidence="1 2" key="2">
    <citation type="submission" date="2013-02" db="EMBL/GenBank/DDBJ databases">
        <title>The Genome Sequence of Plasmodium falciparum NF135/5.C10.</title>
        <authorList>
            <consortium name="The Broad Institute Genome Sequencing Platform"/>
            <consortium name="The Broad Institute Genome Sequencing Center for Infectious Disease"/>
            <person name="Neafsey D."/>
            <person name="Cheeseman I."/>
            <person name="Volkman S."/>
            <person name="Adams J."/>
            <person name="Walker B."/>
            <person name="Young S.K."/>
            <person name="Zeng Q."/>
            <person name="Gargeya S."/>
            <person name="Fitzgerald M."/>
            <person name="Haas B."/>
            <person name="Abouelleil A."/>
            <person name="Alvarado L."/>
            <person name="Arachchi H.M."/>
            <person name="Berlin A.M."/>
            <person name="Chapman S.B."/>
            <person name="Dewar J."/>
            <person name="Goldberg J."/>
            <person name="Griggs A."/>
            <person name="Gujja S."/>
            <person name="Hansen M."/>
            <person name="Howarth C."/>
            <person name="Imamovic A."/>
            <person name="Larimer J."/>
            <person name="McCowan C."/>
            <person name="Murphy C."/>
            <person name="Neiman D."/>
            <person name="Pearson M."/>
            <person name="Priest M."/>
            <person name="Roberts A."/>
            <person name="Saif S."/>
            <person name="Shea T."/>
            <person name="Sisk P."/>
            <person name="Sykes S."/>
            <person name="Wortman J."/>
            <person name="Nusbaum C."/>
            <person name="Birren B."/>
        </authorList>
    </citation>
    <scope>NUCLEOTIDE SEQUENCE [LARGE SCALE GENOMIC DNA]</scope>
    <source>
        <strain evidence="1 2">NF135/5.C10</strain>
    </source>
</reference>
<gene>
    <name evidence="1" type="ORF">PFNF135_06225</name>
</gene>